<dbReference type="RefSeq" id="WP_137116881.1">
    <property type="nucleotide sequence ID" value="NZ_CP032322.1"/>
</dbReference>
<dbReference type="GO" id="GO:0008234">
    <property type="term" value="F:cysteine-type peptidase activity"/>
    <property type="evidence" value="ECO:0007669"/>
    <property type="project" value="UniProtKB-KW"/>
</dbReference>
<dbReference type="Pfam" id="PF00877">
    <property type="entry name" value="NLPC_P60"/>
    <property type="match status" value="1"/>
</dbReference>
<dbReference type="InterPro" id="IPR038765">
    <property type="entry name" value="Papain-like_cys_pep_sf"/>
</dbReference>
<dbReference type="EMBL" id="CP032322">
    <property type="protein sequence ID" value="QCN98077.1"/>
    <property type="molecule type" value="Genomic_DNA"/>
</dbReference>
<evidence type="ECO:0000256" key="1">
    <source>
        <dbReference type="ARBA" id="ARBA00007074"/>
    </source>
</evidence>
<dbReference type="InterPro" id="IPR041382">
    <property type="entry name" value="SH3_16"/>
</dbReference>
<evidence type="ECO:0000256" key="3">
    <source>
        <dbReference type="ARBA" id="ARBA00022801"/>
    </source>
</evidence>
<dbReference type="Pfam" id="PF18348">
    <property type="entry name" value="SH3_16"/>
    <property type="match status" value="1"/>
</dbReference>
<sequence length="264" mass="28340">MTDAQTTPIRRLAAPQAVLLEQPRHGVPQTSEMLFGETCTPLDRDGDWVKVENRTDGHVGWLPPGTDLTDPVAPTHRVSGRVANLHPAPTHKAVPVAALSFGSLVTVAEQADSGWVRLDNGLWTFGKLLEPVAVPLDRVPVETALRFLETPYVWGGRSAFGIDCSGLVQVALRAAGITTHHSSGMQRNDDRLGPMVSTDGQGVDYRRGDIVFFPGHVGIMLDGATLLHATVFTMSVVTEPLADVAARAEGITGVRRPVFQHPGL</sequence>
<evidence type="ECO:0000313" key="7">
    <source>
        <dbReference type="Proteomes" id="UP000298595"/>
    </source>
</evidence>
<keyword evidence="3" id="KW-0378">Hydrolase</keyword>
<dbReference type="PANTHER" id="PTHR47359">
    <property type="entry name" value="PEPTIDOGLYCAN DL-ENDOPEPTIDASE CWLO"/>
    <property type="match status" value="1"/>
</dbReference>
<dbReference type="PROSITE" id="PS51935">
    <property type="entry name" value="NLPC_P60"/>
    <property type="match status" value="1"/>
</dbReference>
<comment type="similarity">
    <text evidence="1">Belongs to the peptidase C40 family.</text>
</comment>
<dbReference type="GO" id="GO:0006508">
    <property type="term" value="P:proteolysis"/>
    <property type="evidence" value="ECO:0007669"/>
    <property type="project" value="UniProtKB-KW"/>
</dbReference>
<gene>
    <name evidence="6" type="ORF">D3093_20770</name>
</gene>
<dbReference type="Proteomes" id="UP000298595">
    <property type="component" value="Plasmid p1"/>
</dbReference>
<keyword evidence="2" id="KW-0645">Protease</keyword>
<keyword evidence="4" id="KW-0788">Thiol protease</keyword>
<protein>
    <submittedName>
        <fullName evidence="6">Peptidase</fullName>
    </submittedName>
</protein>
<dbReference type="InterPro" id="IPR051794">
    <property type="entry name" value="PG_Endopeptidase_C40"/>
</dbReference>
<dbReference type="SUPFAM" id="SSF54001">
    <property type="entry name" value="Cysteine proteinases"/>
    <property type="match status" value="1"/>
</dbReference>
<evidence type="ECO:0000259" key="5">
    <source>
        <dbReference type="PROSITE" id="PS51935"/>
    </source>
</evidence>
<dbReference type="PANTHER" id="PTHR47359:SF3">
    <property type="entry name" value="NLP_P60 DOMAIN-CONTAINING PROTEIN-RELATED"/>
    <property type="match status" value="1"/>
</dbReference>
<dbReference type="InterPro" id="IPR000064">
    <property type="entry name" value="NLP_P60_dom"/>
</dbReference>
<organism evidence="6 7">
    <name type="scientific">Azospirillum argentinense</name>
    <dbReference type="NCBI Taxonomy" id="2970906"/>
    <lineage>
        <taxon>Bacteria</taxon>
        <taxon>Pseudomonadati</taxon>
        <taxon>Pseudomonadota</taxon>
        <taxon>Alphaproteobacteria</taxon>
        <taxon>Rhodospirillales</taxon>
        <taxon>Azospirillaceae</taxon>
        <taxon>Azospirillum</taxon>
    </lineage>
</organism>
<proteinExistence type="inferred from homology"/>
<evidence type="ECO:0000256" key="2">
    <source>
        <dbReference type="ARBA" id="ARBA00022670"/>
    </source>
</evidence>
<feature type="domain" description="NlpC/P60" evidence="5">
    <location>
        <begin position="134"/>
        <end position="258"/>
    </location>
</feature>
<keyword evidence="6" id="KW-0614">Plasmid</keyword>
<name>A0A4D8PNK0_9PROT</name>
<accession>A0A4D8PNK0</accession>
<evidence type="ECO:0000313" key="6">
    <source>
        <dbReference type="EMBL" id="QCN98077.1"/>
    </source>
</evidence>
<evidence type="ECO:0000256" key="4">
    <source>
        <dbReference type="ARBA" id="ARBA00022807"/>
    </source>
</evidence>
<geneLocation type="plasmid" evidence="6 7">
    <name>p1</name>
</geneLocation>
<dbReference type="Gene3D" id="3.90.1720.10">
    <property type="entry name" value="endopeptidase domain like (from Nostoc punctiforme)"/>
    <property type="match status" value="1"/>
</dbReference>
<dbReference type="AlphaFoldDB" id="A0A4D8PNK0"/>
<dbReference type="KEGG" id="aare:D3093_20770"/>
<reference evidence="6 7" key="1">
    <citation type="submission" date="2018-09" db="EMBL/GenBank/DDBJ databases">
        <title>Whole genome based analysis of evolution and adaptive divergence in Indian and Brazilian strains of Azospirillum brasilense.</title>
        <authorList>
            <person name="Singh C."/>
            <person name="Tripathi A.K."/>
        </authorList>
    </citation>
    <scope>NUCLEOTIDE SEQUENCE [LARGE SCALE GENOMIC DNA]</scope>
    <source>
        <strain evidence="6 7">MTCC4035</strain>
        <plasmid evidence="6 7">p1</plasmid>
    </source>
</reference>